<dbReference type="GO" id="GO:0004376">
    <property type="term" value="F:GPI mannosyltransferase activity"/>
    <property type="evidence" value="ECO:0007669"/>
    <property type="project" value="InterPro"/>
</dbReference>
<name>A0A0B7NZA7_PROFF</name>
<comment type="subcellular location">
    <subcellularLocation>
        <location evidence="1">Endoplasmic reticulum membrane</location>
        <topology evidence="1">Multi-pass membrane protein</topology>
    </subcellularLocation>
</comment>
<evidence type="ECO:0000256" key="3">
    <source>
        <dbReference type="ARBA" id="ARBA00022502"/>
    </source>
</evidence>
<keyword evidence="9 10" id="KW-0472">Membrane</keyword>
<dbReference type="EMBL" id="LM676390">
    <property type="protein sequence ID" value="CEP26138.1"/>
    <property type="molecule type" value="Genomic_DNA"/>
</dbReference>
<gene>
    <name evidence="11" type="primary">pigV</name>
    <name evidence="11" type="ORF">PFCIRM138_04765</name>
</gene>
<dbReference type="GO" id="GO:0006506">
    <property type="term" value="P:GPI anchor biosynthetic process"/>
    <property type="evidence" value="ECO:0007669"/>
    <property type="project" value="UniProtKB-UniPathway"/>
</dbReference>
<keyword evidence="3" id="KW-0337">GPI-anchor biosynthesis</keyword>
<organism evidence="11">
    <name type="scientific">Propionibacterium freudenreichii subsp. freudenreichii</name>
    <dbReference type="NCBI Taxonomy" id="66712"/>
    <lineage>
        <taxon>Bacteria</taxon>
        <taxon>Bacillati</taxon>
        <taxon>Actinomycetota</taxon>
        <taxon>Actinomycetes</taxon>
        <taxon>Propionibacteriales</taxon>
        <taxon>Propionibacteriaceae</taxon>
        <taxon>Propionibacterium</taxon>
    </lineage>
</organism>
<dbReference type="AlphaFoldDB" id="A0A0B7NZA7"/>
<feature type="transmembrane region" description="Helical" evidence="10">
    <location>
        <begin position="208"/>
        <end position="229"/>
    </location>
</feature>
<feature type="transmembrane region" description="Helical" evidence="10">
    <location>
        <begin position="277"/>
        <end position="298"/>
    </location>
</feature>
<keyword evidence="7" id="KW-0256">Endoplasmic reticulum</keyword>
<feature type="transmembrane region" description="Helical" evidence="10">
    <location>
        <begin position="87"/>
        <end position="109"/>
    </location>
</feature>
<dbReference type="GO" id="GO:0000009">
    <property type="term" value="F:alpha-1,6-mannosyltransferase activity"/>
    <property type="evidence" value="ECO:0007669"/>
    <property type="project" value="InterPro"/>
</dbReference>
<proteinExistence type="predicted"/>
<sequence>MSTTATRTSPALRSRTVAIVAAWLATRLVMGAALLLAMRQSGLTPARALGNWDVQHYMLIATSGYADPKEMAFFPALPMVMRLLDAVGVPMAIGAAAVSQLASLVAAFAMERLGGLNAAIVWLLAPMAVFTTVGYTEALFCAVAFWAWVLARRGRWGWVAVLASVACLTRISGLFLVGGLGLLALFGGEPTVAGAEPAKRVGSWSQRLRNLAWLVVPLAVLAAFAVYLYTLSGHWDSWLSAQRAGWQREWTSPWDSLHNTLAATNEARWPTETTRAWIFRFEIVSMAIGCLTALGCLVRRAWAQAGYVAVQVFAFSIATWFMSVNRADLLWFPLFIGVGSWLGRRPHGATARTVRTAVVGVLIAADLLLMFWWARLFYLGHWAS</sequence>
<feature type="transmembrane region" description="Helical" evidence="10">
    <location>
        <begin position="17"/>
        <end position="38"/>
    </location>
</feature>
<keyword evidence="8 10" id="KW-1133">Transmembrane helix</keyword>
<dbReference type="EC" id="2.4.1.-" evidence="11"/>
<reference evidence="11" key="1">
    <citation type="submission" date="2014-08" db="EMBL/GenBank/DDBJ databases">
        <authorList>
            <person name="Falentin Helene"/>
        </authorList>
    </citation>
    <scope>NUCLEOTIDE SEQUENCE</scope>
</reference>
<evidence type="ECO:0000256" key="8">
    <source>
        <dbReference type="ARBA" id="ARBA00022989"/>
    </source>
</evidence>
<keyword evidence="5 11" id="KW-0808">Transferase</keyword>
<feature type="transmembrane region" description="Helical" evidence="10">
    <location>
        <begin position="356"/>
        <end position="374"/>
    </location>
</feature>
<dbReference type="PANTHER" id="PTHR12468:SF2">
    <property type="entry name" value="GPI MANNOSYLTRANSFERASE 2"/>
    <property type="match status" value="1"/>
</dbReference>
<dbReference type="GO" id="GO:0031501">
    <property type="term" value="C:mannosyltransferase complex"/>
    <property type="evidence" value="ECO:0007669"/>
    <property type="project" value="TreeGrafter"/>
</dbReference>
<accession>A0A0B7NZA7</accession>
<comment type="pathway">
    <text evidence="2">Glycolipid biosynthesis; glycosylphosphatidylinositol-anchor biosynthesis.</text>
</comment>
<dbReference type="Pfam" id="PF04188">
    <property type="entry name" value="Mannosyl_trans2"/>
    <property type="match status" value="1"/>
</dbReference>
<dbReference type="UniPathway" id="UPA00196"/>
<dbReference type="PANTHER" id="PTHR12468">
    <property type="entry name" value="GPI MANNOSYLTRANSFERASE 2"/>
    <property type="match status" value="1"/>
</dbReference>
<keyword evidence="6 10" id="KW-0812">Transmembrane</keyword>
<dbReference type="InterPro" id="IPR007315">
    <property type="entry name" value="PIG-V/Gpi18"/>
</dbReference>
<evidence type="ECO:0000256" key="10">
    <source>
        <dbReference type="SAM" id="Phobius"/>
    </source>
</evidence>
<dbReference type="GO" id="GO:0016020">
    <property type="term" value="C:membrane"/>
    <property type="evidence" value="ECO:0007669"/>
    <property type="project" value="GOC"/>
</dbReference>
<feature type="transmembrane region" description="Helical" evidence="10">
    <location>
        <begin position="329"/>
        <end position="344"/>
    </location>
</feature>
<keyword evidence="4 11" id="KW-0328">Glycosyltransferase</keyword>
<feature type="transmembrane region" description="Helical" evidence="10">
    <location>
        <begin position="121"/>
        <end position="150"/>
    </location>
</feature>
<evidence type="ECO:0000256" key="1">
    <source>
        <dbReference type="ARBA" id="ARBA00004477"/>
    </source>
</evidence>
<evidence type="ECO:0000256" key="2">
    <source>
        <dbReference type="ARBA" id="ARBA00004687"/>
    </source>
</evidence>
<protein>
    <submittedName>
        <fullName evidence="11">GPI mannosyltransferase 2</fullName>
        <ecNumber evidence="11">2.4.1.-</ecNumber>
    </submittedName>
</protein>
<evidence type="ECO:0000256" key="6">
    <source>
        <dbReference type="ARBA" id="ARBA00022692"/>
    </source>
</evidence>
<feature type="transmembrane region" description="Helical" evidence="10">
    <location>
        <begin position="156"/>
        <end position="187"/>
    </location>
</feature>
<evidence type="ECO:0000256" key="5">
    <source>
        <dbReference type="ARBA" id="ARBA00022679"/>
    </source>
</evidence>
<evidence type="ECO:0000256" key="4">
    <source>
        <dbReference type="ARBA" id="ARBA00022676"/>
    </source>
</evidence>
<evidence type="ECO:0000256" key="9">
    <source>
        <dbReference type="ARBA" id="ARBA00023136"/>
    </source>
</evidence>
<evidence type="ECO:0000313" key="11">
    <source>
        <dbReference type="EMBL" id="CEP26138.1"/>
    </source>
</evidence>
<evidence type="ECO:0000256" key="7">
    <source>
        <dbReference type="ARBA" id="ARBA00022824"/>
    </source>
</evidence>
<feature type="transmembrane region" description="Helical" evidence="10">
    <location>
        <begin position="305"/>
        <end position="323"/>
    </location>
</feature>